<name>A0A9D5H865_9LILI</name>
<keyword evidence="3" id="KW-0808">Transferase</keyword>
<comment type="similarity">
    <text evidence="1">Belongs to the GST superfamily. Phi family.</text>
</comment>
<comment type="catalytic activity">
    <reaction evidence="4">
        <text>RX + glutathione = an S-substituted glutathione + a halide anion + H(+)</text>
        <dbReference type="Rhea" id="RHEA:16437"/>
        <dbReference type="ChEBI" id="CHEBI:15378"/>
        <dbReference type="ChEBI" id="CHEBI:16042"/>
        <dbReference type="ChEBI" id="CHEBI:17792"/>
        <dbReference type="ChEBI" id="CHEBI:57925"/>
        <dbReference type="ChEBI" id="CHEBI:90779"/>
        <dbReference type="EC" id="2.5.1.18"/>
    </reaction>
</comment>
<proteinExistence type="inferred from homology"/>
<gene>
    <name evidence="8" type="ORF">J5N97_023833</name>
</gene>
<reference evidence="8" key="2">
    <citation type="journal article" date="2022" name="Hortic Res">
        <title>The genome of Dioscorea zingiberensis sheds light on the biosynthesis, origin and evolution of the medicinally important diosgenin saponins.</title>
        <authorList>
            <person name="Li Y."/>
            <person name="Tan C."/>
            <person name="Li Z."/>
            <person name="Guo J."/>
            <person name="Li S."/>
            <person name="Chen X."/>
            <person name="Wang C."/>
            <person name="Dai X."/>
            <person name="Yang H."/>
            <person name="Song W."/>
            <person name="Hou L."/>
            <person name="Xu J."/>
            <person name="Tong Z."/>
            <person name="Xu A."/>
            <person name="Yuan X."/>
            <person name="Wang W."/>
            <person name="Yang Q."/>
            <person name="Chen L."/>
            <person name="Sun Z."/>
            <person name="Wang K."/>
            <person name="Pan B."/>
            <person name="Chen J."/>
            <person name="Bao Y."/>
            <person name="Liu F."/>
            <person name="Qi X."/>
            <person name="Gang D.R."/>
            <person name="Wen J."/>
            <person name="Li J."/>
        </authorList>
    </citation>
    <scope>NUCLEOTIDE SEQUENCE</scope>
    <source>
        <strain evidence="8">Dzin_1.0</strain>
    </source>
</reference>
<feature type="region of interest" description="Disordered" evidence="5">
    <location>
        <begin position="253"/>
        <end position="685"/>
    </location>
</feature>
<evidence type="ECO:0000256" key="1">
    <source>
        <dbReference type="ARBA" id="ARBA00010128"/>
    </source>
</evidence>
<dbReference type="Pfam" id="PF00043">
    <property type="entry name" value="GST_C"/>
    <property type="match status" value="1"/>
</dbReference>
<evidence type="ECO:0000313" key="8">
    <source>
        <dbReference type="EMBL" id="KAJ0966916.1"/>
    </source>
</evidence>
<dbReference type="SFLD" id="SFLDG00358">
    <property type="entry name" value="Main_(cytGST)"/>
    <property type="match status" value="1"/>
</dbReference>
<dbReference type="InterPro" id="IPR004045">
    <property type="entry name" value="Glutathione_S-Trfase_N"/>
</dbReference>
<dbReference type="InterPro" id="IPR040079">
    <property type="entry name" value="Glutathione_S-Trfase"/>
</dbReference>
<comment type="caution">
    <text evidence="8">The sequence shown here is derived from an EMBL/GenBank/DDBJ whole genome shotgun (WGS) entry which is preliminary data.</text>
</comment>
<dbReference type="PANTHER" id="PTHR43900:SF96">
    <property type="entry name" value="GLUTATHIONE TRANSFERASE"/>
    <property type="match status" value="1"/>
</dbReference>
<feature type="domain" description="GST C-terminal" evidence="7">
    <location>
        <begin position="93"/>
        <end position="226"/>
    </location>
</feature>
<feature type="compositionally biased region" description="Basic and acidic residues" evidence="5">
    <location>
        <begin position="646"/>
        <end position="655"/>
    </location>
</feature>
<sequence>MAELVKVYYGKPMVPDVSRVLACLAEKDVKFKSIIMYESEGISPEFLKIQASAPVHGPGFEDGDTKLFESRAICRYVSEKYADQGNKYLLGRDLLERVSIEQWLKSEEHNFDPPSRVLIFHLAFAPNRGLIEQNERKLAKVLDVYEQRLGDSRYLAGNEFSLADLTHLPHSHYLANSKKWGHLFNSRKNVRKWWERISNRDSWVGVVKDLIDVEELEDGERKRKAVATKPIIIFNPLLKEQSHPFSRMVSLPQDTDQEKQTSLLPGSSSGSTTADTSMPPTKPAPDLESESTREYETKLSASSPSTTDDTAKQSAQTTDTTLHPTEAAAKFESESSKEPEDKHSTSPTSATKDTRPPTTKIAQDLTALKTIPIKSELQTAAQSVKGESQSSTLKDSELARDSGGIANRKSKTERTPPKGSADSKFGTEDIVPRAPQTPQAPIIGESGSTTMLGTGDSASTPSGPTITPQTPSDPQSGKRSPSVTRPEMPPEALPSGEQSRTSTPAGSIDTPAPGASPGLPPNNEGTSQNGSAEPKSGYKDASSTPGKTSSDLNQESTDLTNRKSTAALPHATVDGTQETTQGAPFGGSESMTTPGKDGFESAPPFGLEDAPPRGQNLEPGKTISTEMESKTATQTTEGQSQTSASKDSEPARDSGDITNGESKIERTPPQGSADSKFGTEDIVTA</sequence>
<dbReference type="PROSITE" id="PS50405">
    <property type="entry name" value="GST_CTER"/>
    <property type="match status" value="1"/>
</dbReference>
<dbReference type="InterPro" id="IPR004046">
    <property type="entry name" value="GST_C"/>
</dbReference>
<dbReference type="EC" id="2.5.1.18" evidence="2"/>
<evidence type="ECO:0000256" key="4">
    <source>
        <dbReference type="ARBA" id="ARBA00047960"/>
    </source>
</evidence>
<feature type="compositionally biased region" description="Polar residues" evidence="5">
    <location>
        <begin position="345"/>
        <end position="361"/>
    </location>
</feature>
<accession>A0A9D5H865</accession>
<dbReference type="AlphaFoldDB" id="A0A9D5H865"/>
<protein>
    <recommendedName>
        <fullName evidence="2">glutathione transferase</fullName>
        <ecNumber evidence="2">2.5.1.18</ecNumber>
    </recommendedName>
</protein>
<dbReference type="Gene3D" id="3.40.30.10">
    <property type="entry name" value="Glutaredoxin"/>
    <property type="match status" value="1"/>
</dbReference>
<feature type="compositionally biased region" description="Polar residues" evidence="5">
    <location>
        <begin position="622"/>
        <end position="645"/>
    </location>
</feature>
<dbReference type="SUPFAM" id="SSF52833">
    <property type="entry name" value="Thioredoxin-like"/>
    <property type="match status" value="1"/>
</dbReference>
<feature type="compositionally biased region" description="Polar residues" evidence="5">
    <location>
        <begin position="446"/>
        <end position="483"/>
    </location>
</feature>
<dbReference type="GO" id="GO:0004364">
    <property type="term" value="F:glutathione transferase activity"/>
    <property type="evidence" value="ECO:0007669"/>
    <property type="project" value="UniProtKB-EC"/>
</dbReference>
<dbReference type="GO" id="GO:0006749">
    <property type="term" value="P:glutathione metabolic process"/>
    <property type="evidence" value="ECO:0007669"/>
    <property type="project" value="TreeGrafter"/>
</dbReference>
<dbReference type="SUPFAM" id="SSF47616">
    <property type="entry name" value="GST C-terminal domain-like"/>
    <property type="match status" value="1"/>
</dbReference>
<feature type="compositionally biased region" description="Polar residues" evidence="5">
    <location>
        <begin position="541"/>
        <end position="564"/>
    </location>
</feature>
<evidence type="ECO:0000256" key="3">
    <source>
        <dbReference type="ARBA" id="ARBA00022679"/>
    </source>
</evidence>
<evidence type="ECO:0000256" key="2">
    <source>
        <dbReference type="ARBA" id="ARBA00012452"/>
    </source>
</evidence>
<evidence type="ECO:0000259" key="7">
    <source>
        <dbReference type="PROSITE" id="PS50405"/>
    </source>
</evidence>
<dbReference type="CDD" id="cd03187">
    <property type="entry name" value="GST_C_Phi"/>
    <property type="match status" value="1"/>
</dbReference>
<feature type="compositionally biased region" description="Polar residues" evidence="5">
    <location>
        <begin position="312"/>
        <end position="323"/>
    </location>
</feature>
<dbReference type="GO" id="GO:0005737">
    <property type="term" value="C:cytoplasm"/>
    <property type="evidence" value="ECO:0007669"/>
    <property type="project" value="TreeGrafter"/>
</dbReference>
<dbReference type="OrthoDB" id="422574at2759"/>
<reference evidence="8" key="1">
    <citation type="submission" date="2021-03" db="EMBL/GenBank/DDBJ databases">
        <authorList>
            <person name="Li Z."/>
            <person name="Yang C."/>
        </authorList>
    </citation>
    <scope>NUCLEOTIDE SEQUENCE</scope>
    <source>
        <strain evidence="8">Dzin_1.0</strain>
        <tissue evidence="8">Leaf</tissue>
    </source>
</reference>
<dbReference type="PANTHER" id="PTHR43900">
    <property type="entry name" value="GLUTATHIONE S-TRANSFERASE RHO"/>
    <property type="match status" value="1"/>
</dbReference>
<evidence type="ECO:0000313" key="9">
    <source>
        <dbReference type="Proteomes" id="UP001085076"/>
    </source>
</evidence>
<dbReference type="SFLD" id="SFLDS00019">
    <property type="entry name" value="Glutathione_Transferase_(cytos"/>
    <property type="match status" value="1"/>
</dbReference>
<dbReference type="GO" id="GO:0009636">
    <property type="term" value="P:response to toxic substance"/>
    <property type="evidence" value="ECO:0007669"/>
    <property type="project" value="UniProtKB-ARBA"/>
</dbReference>
<dbReference type="GO" id="GO:0043295">
    <property type="term" value="F:glutathione binding"/>
    <property type="evidence" value="ECO:0007669"/>
    <property type="project" value="TreeGrafter"/>
</dbReference>
<dbReference type="Gene3D" id="1.20.1050.10">
    <property type="match status" value="1"/>
</dbReference>
<evidence type="ECO:0000256" key="5">
    <source>
        <dbReference type="SAM" id="MobiDB-lite"/>
    </source>
</evidence>
<feature type="compositionally biased region" description="Polar residues" evidence="5">
    <location>
        <begin position="496"/>
        <end position="505"/>
    </location>
</feature>
<dbReference type="EMBL" id="JAGGNH010000007">
    <property type="protein sequence ID" value="KAJ0966916.1"/>
    <property type="molecule type" value="Genomic_DNA"/>
</dbReference>
<dbReference type="Pfam" id="PF02798">
    <property type="entry name" value="GST_N"/>
    <property type="match status" value="1"/>
</dbReference>
<evidence type="ECO:0000259" key="6">
    <source>
        <dbReference type="PROSITE" id="PS50404"/>
    </source>
</evidence>
<dbReference type="InterPro" id="IPR036249">
    <property type="entry name" value="Thioredoxin-like_sf"/>
</dbReference>
<feature type="compositionally biased region" description="Low complexity" evidence="5">
    <location>
        <begin position="261"/>
        <end position="273"/>
    </location>
</feature>
<feature type="domain" description="GST N-terminal" evidence="6">
    <location>
        <begin position="4"/>
        <end position="85"/>
    </location>
</feature>
<feature type="compositionally biased region" description="Polar residues" evidence="5">
    <location>
        <begin position="376"/>
        <end position="393"/>
    </location>
</feature>
<dbReference type="InterPro" id="IPR034347">
    <property type="entry name" value="GST_Phi_C"/>
</dbReference>
<dbReference type="InterPro" id="IPR010987">
    <property type="entry name" value="Glutathione-S-Trfase_C-like"/>
</dbReference>
<dbReference type="FunFam" id="1.20.1050.10:FF:000042">
    <property type="entry name" value="Glutathione S-transferase F9"/>
    <property type="match status" value="1"/>
</dbReference>
<dbReference type="InterPro" id="IPR036282">
    <property type="entry name" value="Glutathione-S-Trfase_C_sf"/>
</dbReference>
<organism evidence="8 9">
    <name type="scientific">Dioscorea zingiberensis</name>
    <dbReference type="NCBI Taxonomy" id="325984"/>
    <lineage>
        <taxon>Eukaryota</taxon>
        <taxon>Viridiplantae</taxon>
        <taxon>Streptophyta</taxon>
        <taxon>Embryophyta</taxon>
        <taxon>Tracheophyta</taxon>
        <taxon>Spermatophyta</taxon>
        <taxon>Magnoliopsida</taxon>
        <taxon>Liliopsida</taxon>
        <taxon>Dioscoreales</taxon>
        <taxon>Dioscoreaceae</taxon>
        <taxon>Dioscorea</taxon>
    </lineage>
</organism>
<keyword evidence="9" id="KW-1185">Reference proteome</keyword>
<dbReference type="PROSITE" id="PS50404">
    <property type="entry name" value="GST_NTER"/>
    <property type="match status" value="1"/>
</dbReference>
<dbReference type="Proteomes" id="UP001085076">
    <property type="component" value="Miscellaneous, Linkage group lg07"/>
</dbReference>
<feature type="compositionally biased region" description="Basic and acidic residues" evidence="5">
    <location>
        <begin position="329"/>
        <end position="344"/>
    </location>
</feature>